<keyword evidence="5" id="KW-0503">Monooxygenase</keyword>
<evidence type="ECO:0000313" key="7">
    <source>
        <dbReference type="EMBL" id="KAF2806715.1"/>
    </source>
</evidence>
<dbReference type="Gene3D" id="3.50.50.60">
    <property type="entry name" value="FAD/NAD(P)-binding domain"/>
    <property type="match status" value="1"/>
</dbReference>
<protein>
    <submittedName>
        <fullName evidence="7 9">FAD/NAD(P)-binding domain-containing protein</fullName>
    </submittedName>
</protein>
<dbReference type="OrthoDB" id="47494at2759"/>
<organism evidence="7">
    <name type="scientific">Mytilinidion resinicola</name>
    <dbReference type="NCBI Taxonomy" id="574789"/>
    <lineage>
        <taxon>Eukaryota</taxon>
        <taxon>Fungi</taxon>
        <taxon>Dikarya</taxon>
        <taxon>Ascomycota</taxon>
        <taxon>Pezizomycotina</taxon>
        <taxon>Dothideomycetes</taxon>
        <taxon>Pleosporomycetidae</taxon>
        <taxon>Mytilinidiales</taxon>
        <taxon>Mytilinidiaceae</taxon>
        <taxon>Mytilinidion</taxon>
    </lineage>
</organism>
<reference evidence="9" key="3">
    <citation type="submission" date="2025-04" db="UniProtKB">
        <authorList>
            <consortium name="RefSeq"/>
        </authorList>
    </citation>
    <scope>IDENTIFICATION</scope>
    <source>
        <strain evidence="9">CBS 304.34</strain>
    </source>
</reference>
<accession>A0A6A6YF78</accession>
<dbReference type="GO" id="GO:0004497">
    <property type="term" value="F:monooxygenase activity"/>
    <property type="evidence" value="ECO:0007669"/>
    <property type="project" value="UniProtKB-KW"/>
</dbReference>
<dbReference type="InterPro" id="IPR036188">
    <property type="entry name" value="FAD/NAD-bd_sf"/>
</dbReference>
<comment type="cofactor">
    <cofactor evidence="1">
        <name>FAD</name>
        <dbReference type="ChEBI" id="CHEBI:57692"/>
    </cofactor>
</comment>
<evidence type="ECO:0000256" key="3">
    <source>
        <dbReference type="ARBA" id="ARBA00022827"/>
    </source>
</evidence>
<sequence>MDCATISDENGGAPGVLIIGSGSTGLALAQGLTKAGIQCIVFEKNPTQHRERDWNMGLHWGAPVLKSLIPQEWWEQIQSLQVDPHVPTKDEDTLNFLNGATGEHMTGFTFGPFYRLRRSKLRALLSQNLDIRYDKKLTGISYSEDGSSVTAHFADGTTTTGKMLVGADGARSATRKLLLGPTLGAINRLPYGATFVQTKFSREQALFLRKFHPLFLGAAHPSNYFAFFGMQDAAEADRPETWTFFFYISWRYSLQEQDATAHWTDAQRLQQVKELSKGFADPWKSAFEWTPDDNPVWYLGLTDWDPGVEGHRWSNYGGRVTMVGDAVHPMTYQRGQGLNHSITDAGKLTAAIQAVSGEEDGAKRAEIITAFENEMIARGGEEVRTSTTNTGMLHDWESVMKSPVMTAGLKKGGE</sequence>
<dbReference type="EMBL" id="MU003706">
    <property type="protein sequence ID" value="KAF2806715.1"/>
    <property type="molecule type" value="Genomic_DNA"/>
</dbReference>
<evidence type="ECO:0000256" key="1">
    <source>
        <dbReference type="ARBA" id="ARBA00001974"/>
    </source>
</evidence>
<evidence type="ECO:0000256" key="5">
    <source>
        <dbReference type="ARBA" id="ARBA00023033"/>
    </source>
</evidence>
<evidence type="ECO:0000259" key="6">
    <source>
        <dbReference type="Pfam" id="PF01494"/>
    </source>
</evidence>
<reference evidence="9" key="2">
    <citation type="submission" date="2020-04" db="EMBL/GenBank/DDBJ databases">
        <authorList>
            <consortium name="NCBI Genome Project"/>
        </authorList>
    </citation>
    <scope>NUCLEOTIDE SEQUENCE</scope>
    <source>
        <strain evidence="9">CBS 304.34</strain>
    </source>
</reference>
<dbReference type="InterPro" id="IPR002938">
    <property type="entry name" value="FAD-bd"/>
</dbReference>
<dbReference type="Proteomes" id="UP000504636">
    <property type="component" value="Unplaced"/>
</dbReference>
<evidence type="ECO:0000313" key="8">
    <source>
        <dbReference type="Proteomes" id="UP000504636"/>
    </source>
</evidence>
<dbReference type="PANTHER" id="PTHR47178:SF3">
    <property type="entry name" value="FAD-BINDING DOMAIN-CONTAINING PROTEIN"/>
    <property type="match status" value="1"/>
</dbReference>
<feature type="domain" description="FAD-binding" evidence="6">
    <location>
        <begin position="318"/>
        <end position="359"/>
    </location>
</feature>
<keyword evidence="4" id="KW-0560">Oxidoreductase</keyword>
<dbReference type="RefSeq" id="XP_033573679.1">
    <property type="nucleotide sequence ID" value="XM_033728297.1"/>
</dbReference>
<keyword evidence="3" id="KW-0274">FAD</keyword>
<feature type="domain" description="FAD-binding" evidence="6">
    <location>
        <begin position="16"/>
        <end position="50"/>
    </location>
</feature>
<dbReference type="GO" id="GO:0071949">
    <property type="term" value="F:FAD binding"/>
    <property type="evidence" value="ECO:0007669"/>
    <property type="project" value="InterPro"/>
</dbReference>
<dbReference type="Pfam" id="PF01494">
    <property type="entry name" value="FAD_binding_3"/>
    <property type="match status" value="2"/>
</dbReference>
<dbReference type="AlphaFoldDB" id="A0A6A6YF78"/>
<dbReference type="GeneID" id="54469190"/>
<reference evidence="7 9" key="1">
    <citation type="journal article" date="2020" name="Stud. Mycol.">
        <title>101 Dothideomycetes genomes: a test case for predicting lifestyles and emergence of pathogens.</title>
        <authorList>
            <person name="Haridas S."/>
            <person name="Albert R."/>
            <person name="Binder M."/>
            <person name="Bloem J."/>
            <person name="Labutti K."/>
            <person name="Salamov A."/>
            <person name="Andreopoulos B."/>
            <person name="Baker S."/>
            <person name="Barry K."/>
            <person name="Bills G."/>
            <person name="Bluhm B."/>
            <person name="Cannon C."/>
            <person name="Castanera R."/>
            <person name="Culley D."/>
            <person name="Daum C."/>
            <person name="Ezra D."/>
            <person name="Gonzalez J."/>
            <person name="Henrissat B."/>
            <person name="Kuo A."/>
            <person name="Liang C."/>
            <person name="Lipzen A."/>
            <person name="Lutzoni F."/>
            <person name="Magnuson J."/>
            <person name="Mondo S."/>
            <person name="Nolan M."/>
            <person name="Ohm R."/>
            <person name="Pangilinan J."/>
            <person name="Park H.-J."/>
            <person name="Ramirez L."/>
            <person name="Alfaro M."/>
            <person name="Sun H."/>
            <person name="Tritt A."/>
            <person name="Yoshinaga Y."/>
            <person name="Zwiers L.-H."/>
            <person name="Turgeon B."/>
            <person name="Goodwin S."/>
            <person name="Spatafora J."/>
            <person name="Crous P."/>
            <person name="Grigoriev I."/>
        </authorList>
    </citation>
    <scope>NUCLEOTIDE SEQUENCE</scope>
    <source>
        <strain evidence="7 9">CBS 304.34</strain>
    </source>
</reference>
<evidence type="ECO:0000313" key="9">
    <source>
        <dbReference type="RefSeq" id="XP_033573679.1"/>
    </source>
</evidence>
<proteinExistence type="predicted"/>
<name>A0A6A6YF78_9PEZI</name>
<dbReference type="PRINTS" id="PR00420">
    <property type="entry name" value="RNGMNOXGNASE"/>
</dbReference>
<evidence type="ECO:0000256" key="2">
    <source>
        <dbReference type="ARBA" id="ARBA00022630"/>
    </source>
</evidence>
<gene>
    <name evidence="7 9" type="ORF">BDZ99DRAFT_573451</name>
</gene>
<keyword evidence="2" id="KW-0285">Flavoprotein</keyword>
<dbReference type="PANTHER" id="PTHR47178">
    <property type="entry name" value="MONOOXYGENASE, FAD-BINDING"/>
    <property type="match status" value="1"/>
</dbReference>
<dbReference type="SUPFAM" id="SSF51905">
    <property type="entry name" value="FAD/NAD(P)-binding domain"/>
    <property type="match status" value="1"/>
</dbReference>
<keyword evidence="8" id="KW-1185">Reference proteome</keyword>
<evidence type="ECO:0000256" key="4">
    <source>
        <dbReference type="ARBA" id="ARBA00023002"/>
    </source>
</evidence>